<dbReference type="SMART" id="SM00213">
    <property type="entry name" value="UBQ"/>
    <property type="match status" value="1"/>
</dbReference>
<sequence length="223" mass="24712">MYITYSVYNQQLTVKASTASSTRTMSSPEKEFITKFVALASVQASGVSADAKVPQQNVTNLGVALPPLRYRYDHRRAKKNATDSATIKLRLKSIRSPKFAHAQDFATSQTIYHVKQHLAEVEESILDSSQLKILLKGKVLHDNMLLSDLKAAEADLVVMVSKFDKQPAVASPPRSEPGITKGEVPWEKIRTLLRAEIPDATQAASTFERLQQGWQATESNDLD</sequence>
<dbReference type="Proteomes" id="UP000190274">
    <property type="component" value="Chromosome E"/>
</dbReference>
<dbReference type="InterPro" id="IPR029071">
    <property type="entry name" value="Ubiquitin-like_domsf"/>
</dbReference>
<dbReference type="Pfam" id="PF16843">
    <property type="entry name" value="Get5_bdg"/>
    <property type="match status" value="1"/>
</dbReference>
<evidence type="ECO:0000259" key="1">
    <source>
        <dbReference type="PROSITE" id="PS50053"/>
    </source>
</evidence>
<dbReference type="InterPro" id="IPR031765">
    <property type="entry name" value="Mdy2_get4-bd"/>
</dbReference>
<dbReference type="SUPFAM" id="SSF54236">
    <property type="entry name" value="Ubiquitin-like"/>
    <property type="match status" value="1"/>
</dbReference>
<dbReference type="Gene3D" id="3.10.20.90">
    <property type="entry name" value="Phosphatidylinositol 3-kinase Catalytic Subunit, Chain A, domain 1"/>
    <property type="match status" value="1"/>
</dbReference>
<name>A0A1G4JA18_9SACH</name>
<dbReference type="PROSITE" id="PS50053">
    <property type="entry name" value="UBIQUITIN_2"/>
    <property type="match status" value="1"/>
</dbReference>
<dbReference type="InterPro" id="IPR040474">
    <property type="entry name" value="MDY2_C"/>
</dbReference>
<dbReference type="OrthoDB" id="4067208at2759"/>
<dbReference type="GO" id="GO:0030674">
    <property type="term" value="F:protein-macromolecule adaptor activity"/>
    <property type="evidence" value="ECO:0007669"/>
    <property type="project" value="EnsemblFungi"/>
</dbReference>
<dbReference type="GO" id="GO:0010494">
    <property type="term" value="C:cytoplasmic stress granule"/>
    <property type="evidence" value="ECO:0007669"/>
    <property type="project" value="EnsemblFungi"/>
</dbReference>
<proteinExistence type="predicted"/>
<dbReference type="GO" id="GO:0072380">
    <property type="term" value="C:TRC complex"/>
    <property type="evidence" value="ECO:0007669"/>
    <property type="project" value="EnsemblFungi"/>
</dbReference>
<dbReference type="GO" id="GO:0006620">
    <property type="term" value="P:post-translational protein targeting to endoplasmic reticulum membrane"/>
    <property type="evidence" value="ECO:0007669"/>
    <property type="project" value="EnsemblFungi"/>
</dbReference>
<dbReference type="Pfam" id="PF18514">
    <property type="entry name" value="MDY2_C"/>
    <property type="match status" value="1"/>
</dbReference>
<protein>
    <submittedName>
        <fullName evidence="2">LADA_0E00628g1_1</fullName>
    </submittedName>
</protein>
<evidence type="ECO:0000313" key="2">
    <source>
        <dbReference type="EMBL" id="SCU86848.1"/>
    </source>
</evidence>
<dbReference type="GO" id="GO:0000753">
    <property type="term" value="P:cell morphogenesis involved in conjugation with cellular fusion"/>
    <property type="evidence" value="ECO:0007669"/>
    <property type="project" value="EnsemblFungi"/>
</dbReference>
<dbReference type="GO" id="GO:0005634">
    <property type="term" value="C:nucleus"/>
    <property type="evidence" value="ECO:0007669"/>
    <property type="project" value="EnsemblFungi"/>
</dbReference>
<reference evidence="3" key="1">
    <citation type="submission" date="2016-03" db="EMBL/GenBank/DDBJ databases">
        <authorList>
            <person name="Devillers H."/>
        </authorList>
    </citation>
    <scope>NUCLEOTIDE SEQUENCE [LARGE SCALE GENOMIC DNA]</scope>
</reference>
<keyword evidence="3" id="KW-1185">Reference proteome</keyword>
<dbReference type="Pfam" id="PF00240">
    <property type="entry name" value="ubiquitin"/>
    <property type="match status" value="1"/>
</dbReference>
<dbReference type="STRING" id="1266660.A0A1G4JA18"/>
<dbReference type="InterPro" id="IPR000626">
    <property type="entry name" value="Ubiquitin-like_dom"/>
</dbReference>
<dbReference type="EMBL" id="LT598455">
    <property type="protein sequence ID" value="SCU86848.1"/>
    <property type="molecule type" value="Genomic_DNA"/>
</dbReference>
<dbReference type="AlphaFoldDB" id="A0A1G4JA18"/>
<feature type="domain" description="Ubiquitin-like" evidence="1">
    <location>
        <begin position="87"/>
        <end position="162"/>
    </location>
</feature>
<gene>
    <name evidence="2" type="ORF">LADA_0E00628G</name>
</gene>
<organism evidence="2 3">
    <name type="scientific">Lachancea dasiensis</name>
    <dbReference type="NCBI Taxonomy" id="1072105"/>
    <lineage>
        <taxon>Eukaryota</taxon>
        <taxon>Fungi</taxon>
        <taxon>Dikarya</taxon>
        <taxon>Ascomycota</taxon>
        <taxon>Saccharomycotina</taxon>
        <taxon>Saccharomycetes</taxon>
        <taxon>Saccharomycetales</taxon>
        <taxon>Saccharomycetaceae</taxon>
        <taxon>Lachancea</taxon>
    </lineage>
</organism>
<accession>A0A1G4JA18</accession>
<evidence type="ECO:0000313" key="3">
    <source>
        <dbReference type="Proteomes" id="UP000190274"/>
    </source>
</evidence>
<dbReference type="Gene3D" id="1.10.286.70">
    <property type="entry name" value="Get5 dimerization domain"/>
    <property type="match status" value="1"/>
</dbReference>